<dbReference type="PROSITE" id="PS50002">
    <property type="entry name" value="SH3"/>
    <property type="match status" value="1"/>
</dbReference>
<dbReference type="GO" id="GO:0051666">
    <property type="term" value="P:actin cortical patch localization"/>
    <property type="evidence" value="ECO:0007669"/>
    <property type="project" value="TreeGrafter"/>
</dbReference>
<feature type="region of interest" description="Disordered" evidence="4">
    <location>
        <begin position="373"/>
        <end position="408"/>
    </location>
</feature>
<feature type="domain" description="SH3" evidence="5">
    <location>
        <begin position="411"/>
        <end position="470"/>
    </location>
</feature>
<evidence type="ECO:0000313" key="6">
    <source>
        <dbReference type="EMBL" id="TEB39069.1"/>
    </source>
</evidence>
<comment type="caution">
    <text evidence="6">The sequence shown here is derived from an EMBL/GenBank/DDBJ whole genome shotgun (WGS) entry which is preliminary data.</text>
</comment>
<dbReference type="AlphaFoldDB" id="A0A4Y7TZQ8"/>
<evidence type="ECO:0000256" key="3">
    <source>
        <dbReference type="PROSITE-ProRule" id="PRU00192"/>
    </source>
</evidence>
<dbReference type="Pfam" id="PF04366">
    <property type="entry name" value="Ysc84"/>
    <property type="match status" value="1"/>
</dbReference>
<dbReference type="GO" id="GO:0051015">
    <property type="term" value="F:actin filament binding"/>
    <property type="evidence" value="ECO:0007669"/>
    <property type="project" value="TreeGrafter"/>
</dbReference>
<dbReference type="FunFam" id="2.30.30.40:FF:000100">
    <property type="entry name" value="SH3 domain-containing YSC84-like protein 1"/>
    <property type="match status" value="1"/>
</dbReference>
<dbReference type="CDD" id="cd11525">
    <property type="entry name" value="SYLF_SH3YL1_like"/>
    <property type="match status" value="1"/>
</dbReference>
<dbReference type="PANTHER" id="PTHR15629:SF2">
    <property type="entry name" value="SH3 DOMAIN-CONTAINING YSC84-LIKE PROTEIN 1"/>
    <property type="match status" value="1"/>
</dbReference>
<keyword evidence="7" id="KW-1185">Reference proteome</keyword>
<evidence type="ECO:0000259" key="5">
    <source>
        <dbReference type="PROSITE" id="PS50002"/>
    </source>
</evidence>
<dbReference type="GO" id="GO:0030479">
    <property type="term" value="C:actin cortical patch"/>
    <property type="evidence" value="ECO:0007669"/>
    <property type="project" value="TreeGrafter"/>
</dbReference>
<dbReference type="SUPFAM" id="SSF50044">
    <property type="entry name" value="SH3-domain"/>
    <property type="match status" value="1"/>
</dbReference>
<comment type="similarity">
    <text evidence="1">Belongs to the SH3YL1 family.</text>
</comment>
<sequence>MPNPLPQPLAKECAKAAKIFKSFVDSGNNGLDGVIPRSVLEQSRGFAIFTIVKAGFIFSARAGSGIVIAKLDDGTWSAPSAIGTAGVGFGGQAGAEMTDFLVVLNSRSAVRSFMAAGSLTFGGNMSIALGPLGRNGEASGALNTNGKVAAMYSYSKTRGLFGGVSLEGSVVVERQDANALAYDSPVTARMLLGGMVDPPEWAQPLIKALEMCTGMPNGRPWINDHSTHGRQYSFDGLGCGGVSPSPSRTPSFLRKKSKPVFPPTEWGAPSDSGSYFSRDPSTSDFGENGAAGARFSTQLDSTYDSVPSFAYKARVHDDSIPPLNEDPLVKATERNMHGRSASLFMNSSKRDYTGTSTMSTDPDFMGFTNSRGRVEDQFNAPPPQTRSSFSPTRRSTMGIKPRPELTGPLHDGVGRAIALYRFEGQEAGDLSFDKGDVITILKKSESTDDWWTGKHDGREGIFPANFVEVA</sequence>
<dbReference type="InterPro" id="IPR051702">
    <property type="entry name" value="SH3_domain_YSC84-like"/>
</dbReference>
<dbReference type="EMBL" id="QPFP01000002">
    <property type="protein sequence ID" value="TEB39069.1"/>
    <property type="molecule type" value="Genomic_DNA"/>
</dbReference>
<dbReference type="InterPro" id="IPR036028">
    <property type="entry name" value="SH3-like_dom_sf"/>
</dbReference>
<dbReference type="CDD" id="cd11842">
    <property type="entry name" value="SH3_Ysc84p_like"/>
    <property type="match status" value="1"/>
</dbReference>
<keyword evidence="2 3" id="KW-0728">SH3 domain</keyword>
<dbReference type="PRINTS" id="PR00452">
    <property type="entry name" value="SH3DOMAIN"/>
</dbReference>
<dbReference type="STRING" id="71717.A0A4Y7TZQ8"/>
<dbReference type="InterPro" id="IPR007461">
    <property type="entry name" value="Ysc84_actin-binding"/>
</dbReference>
<dbReference type="Pfam" id="PF00018">
    <property type="entry name" value="SH3_1"/>
    <property type="match status" value="1"/>
</dbReference>
<name>A0A4Y7TZQ8_COPMI</name>
<feature type="compositionally biased region" description="Low complexity" evidence="4">
    <location>
        <begin position="385"/>
        <end position="396"/>
    </location>
</feature>
<protein>
    <submittedName>
        <fullName evidence="6">DUF500-domain-containing protein</fullName>
    </submittedName>
</protein>
<dbReference type="InterPro" id="IPR001452">
    <property type="entry name" value="SH3_domain"/>
</dbReference>
<evidence type="ECO:0000313" key="7">
    <source>
        <dbReference type="Proteomes" id="UP000298030"/>
    </source>
</evidence>
<dbReference type="Proteomes" id="UP000298030">
    <property type="component" value="Unassembled WGS sequence"/>
</dbReference>
<dbReference type="SMART" id="SM00326">
    <property type="entry name" value="SH3"/>
    <property type="match status" value="1"/>
</dbReference>
<feature type="region of interest" description="Disordered" evidence="4">
    <location>
        <begin position="243"/>
        <end position="290"/>
    </location>
</feature>
<dbReference type="OrthoDB" id="443981at2759"/>
<feature type="compositionally biased region" description="Polar residues" evidence="4">
    <location>
        <begin position="271"/>
        <end position="285"/>
    </location>
</feature>
<reference evidence="6 7" key="1">
    <citation type="journal article" date="2019" name="Nat. Ecol. Evol.">
        <title>Megaphylogeny resolves global patterns of mushroom evolution.</title>
        <authorList>
            <person name="Varga T."/>
            <person name="Krizsan K."/>
            <person name="Foldi C."/>
            <person name="Dima B."/>
            <person name="Sanchez-Garcia M."/>
            <person name="Sanchez-Ramirez S."/>
            <person name="Szollosi G.J."/>
            <person name="Szarkandi J.G."/>
            <person name="Papp V."/>
            <person name="Albert L."/>
            <person name="Andreopoulos W."/>
            <person name="Angelini C."/>
            <person name="Antonin V."/>
            <person name="Barry K.W."/>
            <person name="Bougher N.L."/>
            <person name="Buchanan P."/>
            <person name="Buyck B."/>
            <person name="Bense V."/>
            <person name="Catcheside P."/>
            <person name="Chovatia M."/>
            <person name="Cooper J."/>
            <person name="Damon W."/>
            <person name="Desjardin D."/>
            <person name="Finy P."/>
            <person name="Geml J."/>
            <person name="Haridas S."/>
            <person name="Hughes K."/>
            <person name="Justo A."/>
            <person name="Karasinski D."/>
            <person name="Kautmanova I."/>
            <person name="Kiss B."/>
            <person name="Kocsube S."/>
            <person name="Kotiranta H."/>
            <person name="LaButti K.M."/>
            <person name="Lechner B.E."/>
            <person name="Liimatainen K."/>
            <person name="Lipzen A."/>
            <person name="Lukacs Z."/>
            <person name="Mihaltcheva S."/>
            <person name="Morgado L.N."/>
            <person name="Niskanen T."/>
            <person name="Noordeloos M.E."/>
            <person name="Ohm R.A."/>
            <person name="Ortiz-Santana B."/>
            <person name="Ovrebo C."/>
            <person name="Racz N."/>
            <person name="Riley R."/>
            <person name="Savchenko A."/>
            <person name="Shiryaev A."/>
            <person name="Soop K."/>
            <person name="Spirin V."/>
            <person name="Szebenyi C."/>
            <person name="Tomsovsky M."/>
            <person name="Tulloss R.E."/>
            <person name="Uehling J."/>
            <person name="Grigoriev I.V."/>
            <person name="Vagvolgyi C."/>
            <person name="Papp T."/>
            <person name="Martin F.M."/>
            <person name="Miettinen O."/>
            <person name="Hibbett D.S."/>
            <person name="Nagy L.G."/>
        </authorList>
    </citation>
    <scope>NUCLEOTIDE SEQUENCE [LARGE SCALE GENOMIC DNA]</scope>
    <source>
        <strain evidence="6 7">FP101781</strain>
    </source>
</reference>
<dbReference type="InterPro" id="IPR033643">
    <property type="entry name" value="SYLF_SH3YL1-like"/>
</dbReference>
<dbReference type="Gene3D" id="2.30.30.40">
    <property type="entry name" value="SH3 Domains"/>
    <property type="match status" value="1"/>
</dbReference>
<evidence type="ECO:0000256" key="1">
    <source>
        <dbReference type="ARBA" id="ARBA00007761"/>
    </source>
</evidence>
<dbReference type="PANTHER" id="PTHR15629">
    <property type="entry name" value="SH3YL1 PROTEIN"/>
    <property type="match status" value="1"/>
</dbReference>
<dbReference type="GO" id="GO:0035091">
    <property type="term" value="F:phosphatidylinositol binding"/>
    <property type="evidence" value="ECO:0007669"/>
    <property type="project" value="TreeGrafter"/>
</dbReference>
<proteinExistence type="inferred from homology"/>
<organism evidence="6 7">
    <name type="scientific">Coprinellus micaceus</name>
    <name type="common">Glistening ink-cap mushroom</name>
    <name type="synonym">Coprinus micaceus</name>
    <dbReference type="NCBI Taxonomy" id="71717"/>
    <lineage>
        <taxon>Eukaryota</taxon>
        <taxon>Fungi</taxon>
        <taxon>Dikarya</taxon>
        <taxon>Basidiomycota</taxon>
        <taxon>Agaricomycotina</taxon>
        <taxon>Agaricomycetes</taxon>
        <taxon>Agaricomycetidae</taxon>
        <taxon>Agaricales</taxon>
        <taxon>Agaricineae</taxon>
        <taxon>Psathyrellaceae</taxon>
        <taxon>Coprinellus</taxon>
    </lineage>
</organism>
<gene>
    <name evidence="6" type="ORF">FA13DRAFT_1785331</name>
</gene>
<evidence type="ECO:0000256" key="2">
    <source>
        <dbReference type="ARBA" id="ARBA00022443"/>
    </source>
</evidence>
<dbReference type="GO" id="GO:0051017">
    <property type="term" value="P:actin filament bundle assembly"/>
    <property type="evidence" value="ECO:0007669"/>
    <property type="project" value="TreeGrafter"/>
</dbReference>
<accession>A0A4Y7TZQ8</accession>
<evidence type="ECO:0000256" key="4">
    <source>
        <dbReference type="SAM" id="MobiDB-lite"/>
    </source>
</evidence>